<evidence type="ECO:0000313" key="7">
    <source>
        <dbReference type="EMBL" id="MBC8589823.1"/>
    </source>
</evidence>
<dbReference type="SUPFAM" id="SSF52255">
    <property type="entry name" value="N5-CAIR mutase (phosphoribosylaminoimidazole carboxylase, PurE)"/>
    <property type="match status" value="1"/>
</dbReference>
<dbReference type="EMBL" id="JACRTK010000001">
    <property type="protein sequence ID" value="MBC8589823.1"/>
    <property type="molecule type" value="Genomic_DNA"/>
</dbReference>
<proteinExistence type="inferred from homology"/>
<dbReference type="SMART" id="SM01001">
    <property type="entry name" value="AIRC"/>
    <property type="match status" value="1"/>
</dbReference>
<dbReference type="Pfam" id="PF00731">
    <property type="entry name" value="AIRC"/>
    <property type="match status" value="1"/>
</dbReference>
<keyword evidence="2 3" id="KW-0413">Isomerase</keyword>
<dbReference type="HAMAP" id="MF_01929">
    <property type="entry name" value="PurE_classI"/>
    <property type="match status" value="1"/>
</dbReference>
<evidence type="ECO:0000256" key="3">
    <source>
        <dbReference type="HAMAP-Rule" id="MF_01929"/>
    </source>
</evidence>
<dbReference type="PIRSF" id="PIRSF001338">
    <property type="entry name" value="AIR_carboxylase"/>
    <property type="match status" value="1"/>
</dbReference>
<dbReference type="Gene3D" id="3.40.50.1970">
    <property type="match status" value="1"/>
</dbReference>
<reference evidence="7 8" key="1">
    <citation type="submission" date="2020-08" db="EMBL/GenBank/DDBJ databases">
        <title>Genome public.</title>
        <authorList>
            <person name="Liu C."/>
            <person name="Sun Q."/>
        </authorList>
    </citation>
    <scope>NUCLEOTIDE SEQUENCE [LARGE SCALE GENOMIC DNA]</scope>
    <source>
        <strain evidence="7 8">NSJ-26</strain>
    </source>
</reference>
<dbReference type="InterPro" id="IPR033747">
    <property type="entry name" value="PurE_ClassI"/>
</dbReference>
<comment type="pathway">
    <text evidence="3 4">Purine metabolism; IMP biosynthesis via de novo pathway; 5-amino-1-(5-phospho-D-ribosyl)imidazole-4-carboxylate from 5-amino-1-(5-phospho-D-ribosyl)imidazole (N5-CAIR route): step 2/2.</text>
</comment>
<feature type="binding site" evidence="3 5">
    <location>
        <position position="12"/>
    </location>
    <ligand>
        <name>substrate</name>
    </ligand>
</feature>
<feature type="domain" description="PurE" evidence="6">
    <location>
        <begin position="1"/>
        <end position="150"/>
    </location>
</feature>
<evidence type="ECO:0000256" key="2">
    <source>
        <dbReference type="ARBA" id="ARBA00023235"/>
    </source>
</evidence>
<dbReference type="EC" id="5.4.99.18" evidence="3 4"/>
<dbReference type="AlphaFoldDB" id="A0A926EWX4"/>
<dbReference type="GO" id="GO:0006189">
    <property type="term" value="P:'de novo' IMP biosynthetic process"/>
    <property type="evidence" value="ECO:0007669"/>
    <property type="project" value="UniProtKB-UniRule"/>
</dbReference>
<protein>
    <recommendedName>
        <fullName evidence="3 4">N5-carboxyaminoimidazole ribonucleotide mutase</fullName>
        <shortName evidence="3 4">N5-CAIR mutase</shortName>
        <ecNumber evidence="3 4">5.4.99.18</ecNumber>
    </recommendedName>
    <alternativeName>
        <fullName evidence="3">5-(carboxyamino)imidazole ribonucleotide mutase</fullName>
    </alternativeName>
</protein>
<gene>
    <name evidence="3 7" type="primary">purE</name>
    <name evidence="7" type="ORF">H8689_01530</name>
</gene>
<dbReference type="RefSeq" id="WP_249322639.1">
    <property type="nucleotide sequence ID" value="NZ_JACRTK010000001.1"/>
</dbReference>
<keyword evidence="1 3" id="KW-0658">Purine biosynthesis</keyword>
<comment type="function">
    <text evidence="3 4">Catalyzes the conversion of N5-carboxyaminoimidazole ribonucleotide (N5-CAIR) to 4-carboxy-5-aminoimidazole ribonucleotide (CAIR).</text>
</comment>
<dbReference type="PANTHER" id="PTHR23046:SF2">
    <property type="entry name" value="PHOSPHORIBOSYLAMINOIMIDAZOLE CARBOXYLASE"/>
    <property type="match status" value="1"/>
</dbReference>
<comment type="similarity">
    <text evidence="3">Belongs to the AIR carboxylase family. Class I subfamily.</text>
</comment>
<comment type="caution">
    <text evidence="7">The sequence shown here is derived from an EMBL/GenBank/DDBJ whole genome shotgun (WGS) entry which is preliminary data.</text>
</comment>
<keyword evidence="7" id="KW-0456">Lyase</keyword>
<name>A0A926EWX4_9FIRM</name>
<keyword evidence="8" id="KW-1185">Reference proteome</keyword>
<dbReference type="NCBIfam" id="TIGR01162">
    <property type="entry name" value="purE"/>
    <property type="match status" value="1"/>
</dbReference>
<dbReference type="PANTHER" id="PTHR23046">
    <property type="entry name" value="PHOSPHORIBOSYLAMINOIMIDAZOLE CARBOXYLASE CATALYTIC SUBUNIT"/>
    <property type="match status" value="1"/>
</dbReference>
<comment type="catalytic activity">
    <reaction evidence="3 4">
        <text>5-carboxyamino-1-(5-phospho-D-ribosyl)imidazole + H(+) = 5-amino-1-(5-phospho-D-ribosyl)imidazole-4-carboxylate</text>
        <dbReference type="Rhea" id="RHEA:13193"/>
        <dbReference type="ChEBI" id="CHEBI:15378"/>
        <dbReference type="ChEBI" id="CHEBI:58730"/>
        <dbReference type="ChEBI" id="CHEBI:77657"/>
        <dbReference type="EC" id="5.4.99.18"/>
    </reaction>
</comment>
<dbReference type="GO" id="GO:0034023">
    <property type="term" value="F:5-(carboxyamino)imidazole ribonucleotide mutase activity"/>
    <property type="evidence" value="ECO:0007669"/>
    <property type="project" value="UniProtKB-UniRule"/>
</dbReference>
<feature type="binding site" evidence="3 5">
    <location>
        <position position="9"/>
    </location>
    <ligand>
        <name>substrate</name>
    </ligand>
</feature>
<evidence type="ECO:0000256" key="4">
    <source>
        <dbReference type="PIRNR" id="PIRNR001338"/>
    </source>
</evidence>
<dbReference type="Proteomes" id="UP000601522">
    <property type="component" value="Unassembled WGS sequence"/>
</dbReference>
<dbReference type="InterPro" id="IPR024694">
    <property type="entry name" value="PurE_prokaryotes"/>
</dbReference>
<organism evidence="7 8">
    <name type="scientific">Wansuia hejianensis</name>
    <dbReference type="NCBI Taxonomy" id="2763667"/>
    <lineage>
        <taxon>Bacteria</taxon>
        <taxon>Bacillati</taxon>
        <taxon>Bacillota</taxon>
        <taxon>Clostridia</taxon>
        <taxon>Lachnospirales</taxon>
        <taxon>Lachnospiraceae</taxon>
        <taxon>Wansuia</taxon>
    </lineage>
</organism>
<feature type="binding site" evidence="3 5">
    <location>
        <position position="39"/>
    </location>
    <ligand>
        <name>substrate</name>
    </ligand>
</feature>
<evidence type="ECO:0000313" key="8">
    <source>
        <dbReference type="Proteomes" id="UP000601522"/>
    </source>
</evidence>
<evidence type="ECO:0000256" key="1">
    <source>
        <dbReference type="ARBA" id="ARBA00022755"/>
    </source>
</evidence>
<dbReference type="InterPro" id="IPR000031">
    <property type="entry name" value="PurE_dom"/>
</dbReference>
<accession>A0A926EWX4</accession>
<sequence>MKVSIVMGSISDKEIAKKTTDIFDKFGIDYELKVISAHRTPYIAVDFAEKAEENGTEIIIAIAGKAAHLAGVLAGITTLPVIGIPAKSSTMDGLDSLLSVVQMPKGVPVATVAIDGGENAGILSVQILSLKYPELKKKLKSYKLELAEDVKRMNEELNSK</sequence>
<evidence type="ECO:0000256" key="5">
    <source>
        <dbReference type="PIRSR" id="PIRSR001338-1"/>
    </source>
</evidence>
<evidence type="ECO:0000259" key="6">
    <source>
        <dbReference type="SMART" id="SM01001"/>
    </source>
</evidence>
<dbReference type="GO" id="GO:0016829">
    <property type="term" value="F:lyase activity"/>
    <property type="evidence" value="ECO:0007669"/>
    <property type="project" value="UniProtKB-KW"/>
</dbReference>